<dbReference type="EMBL" id="BLXT01002087">
    <property type="protein sequence ID" value="GFN91040.1"/>
    <property type="molecule type" value="Genomic_DNA"/>
</dbReference>
<dbReference type="Proteomes" id="UP000735302">
    <property type="component" value="Unassembled WGS sequence"/>
</dbReference>
<dbReference type="InterPro" id="IPR011992">
    <property type="entry name" value="EF-hand-dom_pair"/>
</dbReference>
<dbReference type="InterPro" id="IPR002048">
    <property type="entry name" value="EF_hand_dom"/>
</dbReference>
<dbReference type="GO" id="GO:0016301">
    <property type="term" value="F:kinase activity"/>
    <property type="evidence" value="ECO:0007669"/>
    <property type="project" value="UniProtKB-KW"/>
</dbReference>
<dbReference type="GO" id="GO:0005509">
    <property type="term" value="F:calcium ion binding"/>
    <property type="evidence" value="ECO:0007669"/>
    <property type="project" value="InterPro"/>
</dbReference>
<dbReference type="Pfam" id="PF13202">
    <property type="entry name" value="EF-hand_5"/>
    <property type="match status" value="1"/>
</dbReference>
<keyword evidence="6" id="KW-1185">Reference proteome</keyword>
<evidence type="ECO:0000256" key="2">
    <source>
        <dbReference type="ARBA" id="ARBA00022737"/>
    </source>
</evidence>
<name>A0AAV3YVA9_9GAST</name>
<feature type="domain" description="EF-hand" evidence="4">
    <location>
        <begin position="34"/>
        <end position="56"/>
    </location>
</feature>
<feature type="domain" description="EF-hand" evidence="4">
    <location>
        <begin position="93"/>
        <end position="128"/>
    </location>
</feature>
<sequence length="161" mass="18506">MSFFKRFVTRDTGPKISNEARRIYYTAEFEALGDMTKDGLISIEEFMRLMMLLGYPGGRSGCKSIWKYAGKTEGGQMSKDEYISLMFDKKIDSKTNQWRKMFADFDQDGTGWATREEVLQGLEKVGLADTQQIKKLVEDMDGDNDGKVSYTEFLKKQLRQA</sequence>
<keyword evidence="5" id="KW-0808">Transferase</keyword>
<evidence type="ECO:0000313" key="6">
    <source>
        <dbReference type="Proteomes" id="UP000735302"/>
    </source>
</evidence>
<keyword evidence="3" id="KW-0106">Calcium</keyword>
<dbReference type="PANTHER" id="PTHR45942">
    <property type="entry name" value="PROTEIN PHOSPATASE 3 REGULATORY SUBUNIT B ALPHA ISOFORM TYPE 1"/>
    <property type="match status" value="1"/>
</dbReference>
<dbReference type="SMART" id="SM00054">
    <property type="entry name" value="EFh"/>
    <property type="match status" value="3"/>
</dbReference>
<dbReference type="Pfam" id="PF13499">
    <property type="entry name" value="EF-hand_7"/>
    <property type="match status" value="1"/>
</dbReference>
<keyword evidence="5" id="KW-0418">Kinase</keyword>
<dbReference type="CDD" id="cd00051">
    <property type="entry name" value="EFh"/>
    <property type="match status" value="1"/>
</dbReference>
<keyword evidence="2" id="KW-0677">Repeat</keyword>
<dbReference type="SUPFAM" id="SSF47473">
    <property type="entry name" value="EF-hand"/>
    <property type="match status" value="1"/>
</dbReference>
<evidence type="ECO:0000256" key="3">
    <source>
        <dbReference type="ARBA" id="ARBA00022837"/>
    </source>
</evidence>
<comment type="caution">
    <text evidence="5">The sequence shown here is derived from an EMBL/GenBank/DDBJ whole genome shotgun (WGS) entry which is preliminary data.</text>
</comment>
<gene>
    <name evidence="5" type="ORF">PoB_001754600</name>
</gene>
<accession>A0AAV3YVA9</accession>
<evidence type="ECO:0000313" key="5">
    <source>
        <dbReference type="EMBL" id="GFN91040.1"/>
    </source>
</evidence>
<proteinExistence type="predicted"/>
<keyword evidence="1" id="KW-0479">Metal-binding</keyword>
<dbReference type="PROSITE" id="PS50222">
    <property type="entry name" value="EF_HAND_2"/>
    <property type="match status" value="2"/>
</dbReference>
<protein>
    <submittedName>
        <fullName evidence="5">Calcium-dependent protein kinase 31</fullName>
    </submittedName>
</protein>
<reference evidence="5 6" key="1">
    <citation type="journal article" date="2021" name="Elife">
        <title>Chloroplast acquisition without the gene transfer in kleptoplastic sea slugs, Plakobranchus ocellatus.</title>
        <authorList>
            <person name="Maeda T."/>
            <person name="Takahashi S."/>
            <person name="Yoshida T."/>
            <person name="Shimamura S."/>
            <person name="Takaki Y."/>
            <person name="Nagai Y."/>
            <person name="Toyoda A."/>
            <person name="Suzuki Y."/>
            <person name="Arimoto A."/>
            <person name="Ishii H."/>
            <person name="Satoh N."/>
            <person name="Nishiyama T."/>
            <person name="Hasebe M."/>
            <person name="Maruyama T."/>
            <person name="Minagawa J."/>
            <person name="Obokata J."/>
            <person name="Shigenobu S."/>
        </authorList>
    </citation>
    <scope>NUCLEOTIDE SEQUENCE [LARGE SCALE GENOMIC DNA]</scope>
</reference>
<dbReference type="AlphaFoldDB" id="A0AAV3YVA9"/>
<evidence type="ECO:0000259" key="4">
    <source>
        <dbReference type="PROSITE" id="PS50222"/>
    </source>
</evidence>
<dbReference type="InterPro" id="IPR018247">
    <property type="entry name" value="EF_Hand_1_Ca_BS"/>
</dbReference>
<dbReference type="Gene3D" id="1.10.238.10">
    <property type="entry name" value="EF-hand"/>
    <property type="match status" value="1"/>
</dbReference>
<organism evidence="5 6">
    <name type="scientific">Plakobranchus ocellatus</name>
    <dbReference type="NCBI Taxonomy" id="259542"/>
    <lineage>
        <taxon>Eukaryota</taxon>
        <taxon>Metazoa</taxon>
        <taxon>Spiralia</taxon>
        <taxon>Lophotrochozoa</taxon>
        <taxon>Mollusca</taxon>
        <taxon>Gastropoda</taxon>
        <taxon>Heterobranchia</taxon>
        <taxon>Euthyneura</taxon>
        <taxon>Panpulmonata</taxon>
        <taxon>Sacoglossa</taxon>
        <taxon>Placobranchoidea</taxon>
        <taxon>Plakobranchidae</taxon>
        <taxon>Plakobranchus</taxon>
    </lineage>
</organism>
<evidence type="ECO:0000256" key="1">
    <source>
        <dbReference type="ARBA" id="ARBA00022723"/>
    </source>
</evidence>
<dbReference type="PROSITE" id="PS00018">
    <property type="entry name" value="EF_HAND_1"/>
    <property type="match status" value="1"/>
</dbReference>